<dbReference type="EMBL" id="QZMU01000001">
    <property type="protein sequence ID" value="RRQ20693.1"/>
    <property type="molecule type" value="Genomic_DNA"/>
</dbReference>
<dbReference type="Proteomes" id="UP000287798">
    <property type="component" value="Unassembled WGS sequence"/>
</dbReference>
<dbReference type="RefSeq" id="WP_125179906.1">
    <property type="nucleotide sequence ID" value="NZ_QZMU01000001.1"/>
</dbReference>
<keyword evidence="3" id="KW-1185">Reference proteome</keyword>
<protein>
    <submittedName>
        <fullName evidence="2">Uncharacterized protein</fullName>
    </submittedName>
</protein>
<evidence type="ECO:0000313" key="2">
    <source>
        <dbReference type="EMBL" id="RRQ20693.1"/>
    </source>
</evidence>
<comment type="caution">
    <text evidence="2">The sequence shown here is derived from an EMBL/GenBank/DDBJ whole genome shotgun (WGS) entry which is preliminary data.</text>
</comment>
<evidence type="ECO:0000256" key="1">
    <source>
        <dbReference type="SAM" id="Coils"/>
    </source>
</evidence>
<feature type="coiled-coil region" evidence="1">
    <location>
        <begin position="19"/>
        <end position="56"/>
    </location>
</feature>
<sequence length="198" mass="21484">MSTSTTTAKQKYLEALKALRDAETGIRNLESRQSDLRQEQDNAANATERARAALDEATAAGDRAGIDAAFDAVAEANRKQESCAEQISSIDRVIGREREAVASALREAHNQHRLYWLAVEAEEREKCKAAAAPFLRAYRAQVYASVRSAVPLDQYLEGGGSGGGLLGEVGITKFDADSVTFDDKVPTLPPHSQYARVD</sequence>
<organism evidence="2 3">
    <name type="scientific">Thiohalobacter thiocyanaticus</name>
    <dbReference type="NCBI Taxonomy" id="585455"/>
    <lineage>
        <taxon>Bacteria</taxon>
        <taxon>Pseudomonadati</taxon>
        <taxon>Pseudomonadota</taxon>
        <taxon>Gammaproteobacteria</taxon>
        <taxon>Thiohalobacterales</taxon>
        <taxon>Thiohalobacteraceae</taxon>
        <taxon>Thiohalobacter</taxon>
    </lineage>
</organism>
<reference evidence="2 3" key="1">
    <citation type="journal article" date="2010" name="Int. J. Syst. Evol. Microbiol.">
        <title>Thiohalobacter thiocyanaticus gen. nov., sp. nov., a moderately halophilic, sulfur-oxidizing gammaproteobacterium from hypersaline lakes, that utilizes thiocyanate.</title>
        <authorList>
            <person name="Sorokin D.Y."/>
            <person name="Kovaleva O.L."/>
            <person name="Tourova T.P."/>
            <person name="Muyzer G."/>
        </authorList>
    </citation>
    <scope>NUCLEOTIDE SEQUENCE [LARGE SCALE GENOMIC DNA]</scope>
    <source>
        <strain evidence="2 3">Hrh1</strain>
    </source>
</reference>
<evidence type="ECO:0000313" key="3">
    <source>
        <dbReference type="Proteomes" id="UP000287798"/>
    </source>
</evidence>
<accession>A0A426QG36</accession>
<dbReference type="AlphaFoldDB" id="A0A426QG36"/>
<keyword evidence="1" id="KW-0175">Coiled coil</keyword>
<gene>
    <name evidence="2" type="ORF">D6C00_00970</name>
</gene>
<name>A0A426QG36_9GAMM</name>
<proteinExistence type="predicted"/>